<reference evidence="1" key="1">
    <citation type="submission" date="2013-07" db="EMBL/GenBank/DDBJ databases">
        <title>Sub-species coevolution in mutualistic symbiosis.</title>
        <authorList>
            <person name="Murfin K."/>
            <person name="Klassen J."/>
            <person name="Lee M."/>
            <person name="Forst S."/>
            <person name="Stock P."/>
            <person name="Goodrich-Blair H."/>
        </authorList>
    </citation>
    <scope>NUCLEOTIDE SEQUENCE [LARGE SCALE GENOMIC DNA]</scope>
    <source>
        <strain evidence="1">Feltiae Moldova</strain>
    </source>
</reference>
<proteinExistence type="predicted"/>
<dbReference type="Proteomes" id="UP000028487">
    <property type="component" value="Unassembled WGS sequence"/>
</dbReference>
<dbReference type="AlphaFoldDB" id="A0A077NYC1"/>
<organism evidence="1">
    <name type="scientific">Xenorhabdus bovienii str. feltiae Moldova</name>
    <dbReference type="NCBI Taxonomy" id="1398200"/>
    <lineage>
        <taxon>Bacteria</taxon>
        <taxon>Pseudomonadati</taxon>
        <taxon>Pseudomonadota</taxon>
        <taxon>Gammaproteobacteria</taxon>
        <taxon>Enterobacterales</taxon>
        <taxon>Morganellaceae</taxon>
        <taxon>Xenorhabdus</taxon>
    </lineage>
</organism>
<name>A0A077NYC1_XENBV</name>
<dbReference type="EMBL" id="CBSV010000196">
    <property type="protein sequence ID" value="CDH02621.1"/>
    <property type="molecule type" value="Genomic_DNA"/>
</dbReference>
<gene>
    <name evidence="1" type="ORF">XBFM1_2750033</name>
</gene>
<sequence length="88" mass="10440">MKNISLKNKKQININLLHLIKKPRLFINQLNRFVFYKNSAINFTTAMIIKFLFVIELELALQFANYFALHDFRFIIRSECSAAIVLFN</sequence>
<comment type="caution">
    <text evidence="1">The sequence shown here is derived from an EMBL/GenBank/DDBJ whole genome shotgun (WGS) entry which is preliminary data.</text>
</comment>
<accession>A0A077NYC1</accession>
<dbReference type="HOGENOM" id="CLU_2468287_0_0_6"/>
<protein>
    <submittedName>
        <fullName evidence="1">Uncharacterized protein</fullName>
    </submittedName>
</protein>
<evidence type="ECO:0000313" key="1">
    <source>
        <dbReference type="EMBL" id="CDH02621.1"/>
    </source>
</evidence>